<dbReference type="SUPFAM" id="SSF50494">
    <property type="entry name" value="Trypsin-like serine proteases"/>
    <property type="match status" value="1"/>
</dbReference>
<evidence type="ECO:0000256" key="1">
    <source>
        <dbReference type="SAM" id="MobiDB-lite"/>
    </source>
</evidence>
<evidence type="ECO:0000256" key="2">
    <source>
        <dbReference type="SAM" id="Phobius"/>
    </source>
</evidence>
<organism evidence="4 5">
    <name type="scientific">Streptomyces goshikiensis</name>
    <dbReference type="NCBI Taxonomy" id="1942"/>
    <lineage>
        <taxon>Bacteria</taxon>
        <taxon>Bacillati</taxon>
        <taxon>Actinomycetota</taxon>
        <taxon>Actinomycetes</taxon>
        <taxon>Kitasatosporales</taxon>
        <taxon>Streptomycetaceae</taxon>
        <taxon>Streptomyces</taxon>
    </lineage>
</organism>
<name>A0ABZ1RFP0_9ACTN</name>
<keyword evidence="5" id="KW-1185">Reference proteome</keyword>
<feature type="compositionally biased region" description="Low complexity" evidence="1">
    <location>
        <begin position="656"/>
        <end position="675"/>
    </location>
</feature>
<dbReference type="InterPro" id="IPR049052">
    <property type="entry name" value="nSTAND1"/>
</dbReference>
<evidence type="ECO:0000313" key="5">
    <source>
        <dbReference type="Proteomes" id="UP001432075"/>
    </source>
</evidence>
<dbReference type="PANTHER" id="PTHR43019:SF23">
    <property type="entry name" value="PROTEASE DO-LIKE 5, CHLOROPLASTIC"/>
    <property type="match status" value="1"/>
</dbReference>
<dbReference type="PANTHER" id="PTHR43019">
    <property type="entry name" value="SERINE ENDOPROTEASE DEGS"/>
    <property type="match status" value="1"/>
</dbReference>
<dbReference type="InterPro" id="IPR027417">
    <property type="entry name" value="P-loop_NTPase"/>
</dbReference>
<reference evidence="4" key="1">
    <citation type="submission" date="2022-10" db="EMBL/GenBank/DDBJ databases">
        <title>The complete genomes of actinobacterial strains from the NBC collection.</title>
        <authorList>
            <person name="Joergensen T.S."/>
            <person name="Alvarez Arevalo M."/>
            <person name="Sterndorff E.B."/>
            <person name="Faurdal D."/>
            <person name="Vuksanovic O."/>
            <person name="Mourched A.-S."/>
            <person name="Charusanti P."/>
            <person name="Shaw S."/>
            <person name="Blin K."/>
            <person name="Weber T."/>
        </authorList>
    </citation>
    <scope>NUCLEOTIDE SEQUENCE</scope>
    <source>
        <strain evidence="4">NBC_00283</strain>
    </source>
</reference>
<keyword evidence="2" id="KW-0812">Transmembrane</keyword>
<evidence type="ECO:0000259" key="3">
    <source>
        <dbReference type="Pfam" id="PF20703"/>
    </source>
</evidence>
<protein>
    <submittedName>
        <fullName evidence="4">Trypsin-like peptidase domain-containing protein</fullName>
    </submittedName>
</protein>
<dbReference type="SUPFAM" id="SSF52540">
    <property type="entry name" value="P-loop containing nucleoside triphosphate hydrolases"/>
    <property type="match status" value="1"/>
</dbReference>
<dbReference type="Gene3D" id="3.40.50.300">
    <property type="entry name" value="P-loop containing nucleotide triphosphate hydrolases"/>
    <property type="match status" value="1"/>
</dbReference>
<dbReference type="InterPro" id="IPR009003">
    <property type="entry name" value="Peptidase_S1_PA"/>
</dbReference>
<evidence type="ECO:0000313" key="4">
    <source>
        <dbReference type="EMBL" id="WUO45625.1"/>
    </source>
</evidence>
<keyword evidence="2" id="KW-0472">Membrane</keyword>
<dbReference type="EMBL" id="CP108057">
    <property type="protein sequence ID" value="WUO45625.1"/>
    <property type="molecule type" value="Genomic_DNA"/>
</dbReference>
<accession>A0ABZ1RFP0</accession>
<proteinExistence type="predicted"/>
<dbReference type="Pfam" id="PF20703">
    <property type="entry name" value="nSTAND1"/>
    <property type="match status" value="1"/>
</dbReference>
<sequence>MSTGAHTVGVPPDGDGAGADLAVTPSADEGSPDAALASAVVRVAGTDGTVGGVGFLIAPDLVITCAHVVRDALGPPREHTGAPAGELTLDRPLAGPGRAAAEVAHWAPPRPDRTGDIAVLRLREPLPGAVPLAMAEAGSLWGHPVRVLGLTRAFPDGVWQAGRLRGESAENRVLLSAADRQGGPLEHGFSGGPVWDEQAGAVVAMVVVAEFSGARQSFAIPTESLVSEIPALAGVLRPASPFRGLDTFREPDADGYFGRDAEAEDIAGLLLRGDLPGVTLIGPSGCGKSSLALAGVAPRLRAEGYEVLVLRADGDTPPRTALAAELLRLAGPGPHAGDRSAALRGLEEELTRHGLVGAARRALGDPAGRYLLVLDQAEQLPARPEAAGLLFPDPHPEALRTLLTLRADFLEAAPSHPLLGPALGRATVRPLLPMTRAQLSEVLLRPLDRTPAVSYDPGLVPRVLDDAGTEPDALPRLGFVLERLWEERAAGRLRFTSYEELGGVSGALGRHAEGAWRACAGPADREEALRLLSGLVRLPPGGGAPLRTTLTRAEAGETRWRIARALAERRILALGGDPERGPTVELAHEALIDAWPALAHQAAALRESPGRGDDPARERRLRQRALAVLGALLVIAAVASSLLYLANTDPTHEPQGTTPTPRAAPAAAPVGATDAGVERRHP</sequence>
<feature type="region of interest" description="Disordered" evidence="1">
    <location>
        <begin position="1"/>
        <end position="32"/>
    </location>
</feature>
<dbReference type="Gene3D" id="2.40.10.120">
    <property type="match status" value="1"/>
</dbReference>
<gene>
    <name evidence="4" type="ORF">OHU17_07120</name>
</gene>
<dbReference type="RefSeq" id="WP_328775548.1">
    <property type="nucleotide sequence ID" value="NZ_CP108057.1"/>
</dbReference>
<feature type="compositionally biased region" description="Low complexity" evidence="1">
    <location>
        <begin position="8"/>
        <end position="23"/>
    </location>
</feature>
<feature type="region of interest" description="Disordered" evidence="1">
    <location>
        <begin position="650"/>
        <end position="682"/>
    </location>
</feature>
<dbReference type="Proteomes" id="UP001432075">
    <property type="component" value="Chromosome"/>
</dbReference>
<dbReference type="Pfam" id="PF13365">
    <property type="entry name" value="Trypsin_2"/>
    <property type="match status" value="1"/>
</dbReference>
<keyword evidence="2" id="KW-1133">Transmembrane helix</keyword>
<feature type="domain" description="Novel STAND NTPase 1" evidence="3">
    <location>
        <begin position="241"/>
        <end position="606"/>
    </location>
</feature>
<feature type="transmembrane region" description="Helical" evidence="2">
    <location>
        <begin position="625"/>
        <end position="646"/>
    </location>
</feature>